<comment type="caution">
    <text evidence="1">The sequence shown here is derived from an EMBL/GenBank/DDBJ whole genome shotgun (WGS) entry which is preliminary data.</text>
</comment>
<gene>
    <name evidence="1" type="ORF">B0H67DRAFT_677503</name>
</gene>
<organism evidence="1 2">
    <name type="scientific">Lasiosphaeris hirsuta</name>
    <dbReference type="NCBI Taxonomy" id="260670"/>
    <lineage>
        <taxon>Eukaryota</taxon>
        <taxon>Fungi</taxon>
        <taxon>Dikarya</taxon>
        <taxon>Ascomycota</taxon>
        <taxon>Pezizomycotina</taxon>
        <taxon>Sordariomycetes</taxon>
        <taxon>Sordariomycetidae</taxon>
        <taxon>Sordariales</taxon>
        <taxon>Lasiosphaeriaceae</taxon>
        <taxon>Lasiosphaeris</taxon>
    </lineage>
</organism>
<protein>
    <submittedName>
        <fullName evidence="1">Uncharacterized protein</fullName>
    </submittedName>
</protein>
<dbReference type="Proteomes" id="UP001172102">
    <property type="component" value="Unassembled WGS sequence"/>
</dbReference>
<evidence type="ECO:0000313" key="2">
    <source>
        <dbReference type="Proteomes" id="UP001172102"/>
    </source>
</evidence>
<sequence>MAAIIPRIMMEALGMMIDGAAKMMFTPSTALGALVSLAAFLAIPAAAAAVPGDAPAAVLEPRAWLSNLHVGTAGHG</sequence>
<accession>A0AA40B878</accession>
<proteinExistence type="predicted"/>
<reference evidence="1" key="1">
    <citation type="submission" date="2023-06" db="EMBL/GenBank/DDBJ databases">
        <title>Genome-scale phylogeny and comparative genomics of the fungal order Sordariales.</title>
        <authorList>
            <consortium name="Lawrence Berkeley National Laboratory"/>
            <person name="Hensen N."/>
            <person name="Bonometti L."/>
            <person name="Westerberg I."/>
            <person name="Brannstrom I.O."/>
            <person name="Guillou S."/>
            <person name="Cros-Aarteil S."/>
            <person name="Calhoun S."/>
            <person name="Haridas S."/>
            <person name="Kuo A."/>
            <person name="Mondo S."/>
            <person name="Pangilinan J."/>
            <person name="Riley R."/>
            <person name="Labutti K."/>
            <person name="Andreopoulos B."/>
            <person name="Lipzen A."/>
            <person name="Chen C."/>
            <person name="Yanf M."/>
            <person name="Daum C."/>
            <person name="Ng V."/>
            <person name="Clum A."/>
            <person name="Steindorff A."/>
            <person name="Ohm R."/>
            <person name="Martin F."/>
            <person name="Silar P."/>
            <person name="Natvig D."/>
            <person name="Lalanne C."/>
            <person name="Gautier V."/>
            <person name="Ament-Velasquez S.L."/>
            <person name="Kruys A."/>
            <person name="Hutchinson M.I."/>
            <person name="Powell A.J."/>
            <person name="Barry K."/>
            <person name="Miller A.N."/>
            <person name="Grigoriev I.V."/>
            <person name="Debuchy R."/>
            <person name="Gladieux P."/>
            <person name="Thoren M.H."/>
            <person name="Johannesson H."/>
        </authorList>
    </citation>
    <scope>NUCLEOTIDE SEQUENCE</scope>
    <source>
        <strain evidence="1">SMH4607-1</strain>
    </source>
</reference>
<keyword evidence="2" id="KW-1185">Reference proteome</keyword>
<dbReference type="AlphaFoldDB" id="A0AA40B878"/>
<evidence type="ECO:0000313" key="1">
    <source>
        <dbReference type="EMBL" id="KAK0729462.1"/>
    </source>
</evidence>
<name>A0AA40B878_9PEZI</name>
<dbReference type="EMBL" id="JAUKUA010000001">
    <property type="protein sequence ID" value="KAK0729462.1"/>
    <property type="molecule type" value="Genomic_DNA"/>
</dbReference>